<evidence type="ECO:0000313" key="3">
    <source>
        <dbReference type="EMBL" id="ESS61869.1"/>
    </source>
</evidence>
<dbReference type="EMBL" id="AYLP01000232">
    <property type="protein sequence ID" value="ESS61869.1"/>
    <property type="molecule type" value="Genomic_DNA"/>
</dbReference>
<feature type="chain" id="PRO_5004731260" description="Mucin TcMUCII" evidence="2">
    <location>
        <begin position="24"/>
        <end position="171"/>
    </location>
</feature>
<feature type="transmembrane region" description="Helical" evidence="1">
    <location>
        <begin position="118"/>
        <end position="141"/>
    </location>
</feature>
<protein>
    <recommendedName>
        <fullName evidence="5">Mucin TcMUCII</fullName>
    </recommendedName>
</protein>
<keyword evidence="1" id="KW-0812">Transmembrane</keyword>
<name>V5B2P8_TRYCR</name>
<evidence type="ECO:0008006" key="5">
    <source>
        <dbReference type="Google" id="ProtNLM"/>
    </source>
</evidence>
<dbReference type="AlphaFoldDB" id="V5B2P8"/>
<evidence type="ECO:0000256" key="2">
    <source>
        <dbReference type="SAM" id="SignalP"/>
    </source>
</evidence>
<keyword evidence="1" id="KW-1133">Transmembrane helix</keyword>
<sequence length="171" mass="18965">MRHSCTVVVVVTVILFSPTGVRQVSLFHLYDVLTPTVGAESVQRSDGKLAETVSRKNWRAVCYATRGRWLWFSPSSLWWLFCRYVCVSCVDAVLQCVQCASCACRGRSHHYRARNGDAATMCVCVCLLAAPLCISLLPFFSPLSAQIRSPASATLILLLLLLLLARVRGKR</sequence>
<reference evidence="3 4" key="1">
    <citation type="journal article" date="2014" name="Genome Announc.">
        <title>Trypanosoma cruzi Clone Dm28c Draft Genome Sequence.</title>
        <authorList>
            <person name="Grisard E.C."/>
            <person name="Teixeira S.M."/>
            <person name="de Almeida L.G."/>
            <person name="Stoco P.H."/>
            <person name="Gerber A.L."/>
            <person name="Talavera-Lopez C."/>
            <person name="Lima O.C."/>
            <person name="Andersson B."/>
            <person name="de Vasconcelos A.T."/>
        </authorList>
    </citation>
    <scope>NUCLEOTIDE SEQUENCE [LARGE SCALE GENOMIC DNA]</scope>
    <source>
        <strain evidence="3 4">Dm28c</strain>
    </source>
</reference>
<evidence type="ECO:0000313" key="4">
    <source>
        <dbReference type="Proteomes" id="UP000017861"/>
    </source>
</evidence>
<feature type="transmembrane region" description="Helical" evidence="1">
    <location>
        <begin position="77"/>
        <end position="97"/>
    </location>
</feature>
<dbReference type="VEuPathDB" id="TriTrypDB:TCDM_10504"/>
<gene>
    <name evidence="3" type="ORF">TCDM_10504</name>
</gene>
<dbReference type="Proteomes" id="UP000017861">
    <property type="component" value="Unassembled WGS sequence"/>
</dbReference>
<keyword evidence="2" id="KW-0732">Signal</keyword>
<organism evidence="3 4">
    <name type="scientific">Trypanosoma cruzi Dm28c</name>
    <dbReference type="NCBI Taxonomy" id="1416333"/>
    <lineage>
        <taxon>Eukaryota</taxon>
        <taxon>Discoba</taxon>
        <taxon>Euglenozoa</taxon>
        <taxon>Kinetoplastea</taxon>
        <taxon>Metakinetoplastina</taxon>
        <taxon>Trypanosomatida</taxon>
        <taxon>Trypanosomatidae</taxon>
        <taxon>Trypanosoma</taxon>
        <taxon>Schizotrypanum</taxon>
    </lineage>
</organism>
<accession>V5B2P8</accession>
<evidence type="ECO:0000256" key="1">
    <source>
        <dbReference type="SAM" id="Phobius"/>
    </source>
</evidence>
<proteinExistence type="predicted"/>
<feature type="transmembrane region" description="Helical" evidence="1">
    <location>
        <begin position="147"/>
        <end position="165"/>
    </location>
</feature>
<keyword evidence="1" id="KW-0472">Membrane</keyword>
<feature type="signal peptide" evidence="2">
    <location>
        <begin position="1"/>
        <end position="23"/>
    </location>
</feature>
<comment type="caution">
    <text evidence="3">The sequence shown here is derived from an EMBL/GenBank/DDBJ whole genome shotgun (WGS) entry which is preliminary data.</text>
</comment>